<feature type="non-terminal residue" evidence="1">
    <location>
        <position position="1"/>
    </location>
</feature>
<sequence>ARERTGRILIVGEKFTAEVEGKSQKENVTVSSVKLLALSPESLAE</sequence>
<proteinExistence type="predicted"/>
<reference evidence="1" key="1">
    <citation type="journal article" date="2014" name="Front. Microbiol.">
        <title>High frequency of phylogenetically diverse reductive dehalogenase-homologous genes in deep subseafloor sedimentary metagenomes.</title>
        <authorList>
            <person name="Kawai M."/>
            <person name="Futagami T."/>
            <person name="Toyoda A."/>
            <person name="Takaki Y."/>
            <person name="Nishi S."/>
            <person name="Hori S."/>
            <person name="Arai W."/>
            <person name="Tsubouchi T."/>
            <person name="Morono Y."/>
            <person name="Uchiyama I."/>
            <person name="Ito T."/>
            <person name="Fujiyama A."/>
            <person name="Inagaki F."/>
            <person name="Takami H."/>
        </authorList>
    </citation>
    <scope>NUCLEOTIDE SEQUENCE</scope>
    <source>
        <strain evidence="1">Expedition CK06-06</strain>
    </source>
</reference>
<organism evidence="1">
    <name type="scientific">marine sediment metagenome</name>
    <dbReference type="NCBI Taxonomy" id="412755"/>
    <lineage>
        <taxon>unclassified sequences</taxon>
        <taxon>metagenomes</taxon>
        <taxon>ecological metagenomes</taxon>
    </lineage>
</organism>
<dbReference type="EMBL" id="BARV01042887">
    <property type="protein sequence ID" value="GAI51834.1"/>
    <property type="molecule type" value="Genomic_DNA"/>
</dbReference>
<accession>X1R8A3</accession>
<dbReference type="AlphaFoldDB" id="X1R8A3"/>
<evidence type="ECO:0000313" key="1">
    <source>
        <dbReference type="EMBL" id="GAI51834.1"/>
    </source>
</evidence>
<protein>
    <submittedName>
        <fullName evidence="1">Uncharacterized protein</fullName>
    </submittedName>
</protein>
<gene>
    <name evidence="1" type="ORF">S06H3_64279</name>
</gene>
<comment type="caution">
    <text evidence="1">The sequence shown here is derived from an EMBL/GenBank/DDBJ whole genome shotgun (WGS) entry which is preliminary data.</text>
</comment>
<name>X1R8A3_9ZZZZ</name>